<keyword evidence="2" id="KW-0812">Transmembrane</keyword>
<dbReference type="Proteomes" id="UP000621266">
    <property type="component" value="Unassembled WGS sequence"/>
</dbReference>
<protein>
    <submittedName>
        <fullName evidence="4">LPXTG cell wall anchor domain-containing protein</fullName>
    </submittedName>
</protein>
<feature type="region of interest" description="Disordered" evidence="1">
    <location>
        <begin position="29"/>
        <end position="128"/>
    </location>
</feature>
<evidence type="ECO:0000256" key="2">
    <source>
        <dbReference type="SAM" id="Phobius"/>
    </source>
</evidence>
<accession>A0ABQ7FR90</accession>
<evidence type="ECO:0000313" key="5">
    <source>
        <dbReference type="Proteomes" id="UP000621266"/>
    </source>
</evidence>
<organism evidence="4 5">
    <name type="scientific">Streptomyces lycii</name>
    <dbReference type="NCBI Taxonomy" id="2654337"/>
    <lineage>
        <taxon>Bacteria</taxon>
        <taxon>Bacillati</taxon>
        <taxon>Actinomycetota</taxon>
        <taxon>Actinomycetes</taxon>
        <taxon>Kitasatosporales</taxon>
        <taxon>Streptomycetaceae</taxon>
        <taxon>Streptomyces</taxon>
    </lineage>
</organism>
<feature type="transmembrane region" description="Helical" evidence="2">
    <location>
        <begin position="327"/>
        <end position="349"/>
    </location>
</feature>
<evidence type="ECO:0000256" key="3">
    <source>
        <dbReference type="SAM" id="SignalP"/>
    </source>
</evidence>
<name>A0ABQ7FR90_9ACTN</name>
<evidence type="ECO:0000256" key="1">
    <source>
        <dbReference type="SAM" id="MobiDB-lite"/>
    </source>
</evidence>
<keyword evidence="5" id="KW-1185">Reference proteome</keyword>
<keyword evidence="2" id="KW-0472">Membrane</keyword>
<feature type="signal peptide" evidence="3">
    <location>
        <begin position="1"/>
        <end position="29"/>
    </location>
</feature>
<reference evidence="4 5" key="1">
    <citation type="submission" date="2019-10" db="EMBL/GenBank/DDBJ databases">
        <title>Streptomyces tenebrisbrunneis sp.nov., an endogenous actinomycete isolated from of Lycium ruthenicum.</title>
        <authorList>
            <person name="Ma L."/>
        </authorList>
    </citation>
    <scope>NUCLEOTIDE SEQUENCE [LARGE SCALE GENOMIC DNA]</scope>
    <source>
        <strain evidence="4 5">TRM 66187</strain>
    </source>
</reference>
<evidence type="ECO:0000313" key="4">
    <source>
        <dbReference type="EMBL" id="KAF4409927.1"/>
    </source>
</evidence>
<keyword evidence="3" id="KW-0732">Signal</keyword>
<comment type="caution">
    <text evidence="4">The sequence shown here is derived from an EMBL/GenBank/DDBJ whole genome shotgun (WGS) entry which is preliminary data.</text>
</comment>
<feature type="region of interest" description="Disordered" evidence="1">
    <location>
        <begin position="277"/>
        <end position="315"/>
    </location>
</feature>
<dbReference type="NCBIfam" id="TIGR01167">
    <property type="entry name" value="LPXTG_anchor"/>
    <property type="match status" value="1"/>
</dbReference>
<proteinExistence type="predicted"/>
<keyword evidence="2" id="KW-1133">Transmembrane helix</keyword>
<gene>
    <name evidence="4" type="ORF">GCU69_06600</name>
</gene>
<dbReference type="NCBIfam" id="NF041528">
    <property type="entry name" value="strep_LAETG"/>
    <property type="match status" value="1"/>
</dbReference>
<dbReference type="RefSeq" id="WP_156205370.1">
    <property type="nucleotide sequence ID" value="NZ_WHPN01000155.1"/>
</dbReference>
<sequence length="362" mass="36534">MKIRRALATAAATAVIAPAALLAAPAAYADDTPAPVPTGEAPADPGTDDQVTPDDGNGGETAPGGGSGDDGGTDGADAPATGDGGQDTDGTDGAGDETPAGGSKPGEKGEDPADPADPAGPADGEPADECAVDAADLRVTVSDLPSQLVAGGAWSSFSVHLKNTTDETLDEVFPILYAVPMENIDRPDEVLEIQYQDPGTGEWTSFNEWTNGAYFGYFTLEAQQTAELSLRIRADKDAEKGDGFALVAGDYYKADGSCGWSEEAWYDFTILAAGSKPGEVPPAKPGKPGTGDQGGKPDERPGRTKPQGGLEELPVKGNLAQTGSSSMLPAIAVIGGVAMVAGAGAIFVVRRRRAGDAGTATA</sequence>
<feature type="chain" id="PRO_5046226800" evidence="3">
    <location>
        <begin position="30"/>
        <end position="362"/>
    </location>
</feature>
<dbReference type="EMBL" id="WHPN01000155">
    <property type="protein sequence ID" value="KAF4409927.1"/>
    <property type="molecule type" value="Genomic_DNA"/>
</dbReference>
<feature type="compositionally biased region" description="Gly residues" evidence="1">
    <location>
        <begin position="56"/>
        <end position="74"/>
    </location>
</feature>